<sequence>MKGRFHTDCFIQQFTRVWRDTVCSCYRAQVHRLCSCQLSRSRPRRSLSYWSAGAGSSNKSRAEYPRSNATITTIVLCLPRQGFPQERGGPYDLDPSSEMDVPGSSSTISEQQLQWQEGLSNARTDSAKQSLISSEEWLQLHGLKSNKLTLKQILSQIGFPRCEDYVTSLGRLVASRYADGLFPRIYTTEDGRVYNVSRSSLDGQVLGHATEVYMDRQAGQGLIRAGGFLLCVDSGECQGPGTGERST</sequence>
<dbReference type="AlphaFoldDB" id="A0A4U1EYP0"/>
<organism evidence="2 3">
    <name type="scientific">Monodon monoceros</name>
    <name type="common">Narwhal</name>
    <name type="synonym">Ceratodon monodon</name>
    <dbReference type="NCBI Taxonomy" id="40151"/>
    <lineage>
        <taxon>Eukaryota</taxon>
        <taxon>Metazoa</taxon>
        <taxon>Chordata</taxon>
        <taxon>Craniata</taxon>
        <taxon>Vertebrata</taxon>
        <taxon>Euteleostomi</taxon>
        <taxon>Mammalia</taxon>
        <taxon>Eutheria</taxon>
        <taxon>Laurasiatheria</taxon>
        <taxon>Artiodactyla</taxon>
        <taxon>Whippomorpha</taxon>
        <taxon>Cetacea</taxon>
        <taxon>Odontoceti</taxon>
        <taxon>Monodontidae</taxon>
        <taxon>Monodon</taxon>
    </lineage>
</organism>
<name>A0A4U1EYP0_MONMO</name>
<protein>
    <submittedName>
        <fullName evidence="2">Uncharacterized protein</fullName>
    </submittedName>
</protein>
<evidence type="ECO:0000313" key="2">
    <source>
        <dbReference type="EMBL" id="TKC41893.1"/>
    </source>
</evidence>
<evidence type="ECO:0000313" key="3">
    <source>
        <dbReference type="Proteomes" id="UP000308365"/>
    </source>
</evidence>
<feature type="region of interest" description="Disordered" evidence="1">
    <location>
        <begin position="81"/>
        <end position="107"/>
    </location>
</feature>
<dbReference type="PANTHER" id="PTHR46785:SF1">
    <property type="entry name" value="VON WILLEBRAND FACTOR A DOMAIN-CONTAINING PROTEIN 3B"/>
    <property type="match status" value="1"/>
</dbReference>
<dbReference type="Proteomes" id="UP000308365">
    <property type="component" value="Unassembled WGS sequence"/>
</dbReference>
<accession>A0A4U1EYP0</accession>
<reference evidence="3" key="1">
    <citation type="journal article" date="2019" name="IScience">
        <title>Narwhal Genome Reveals Long-Term Low Genetic Diversity despite Current Large Abundance Size.</title>
        <authorList>
            <person name="Westbury M.V."/>
            <person name="Petersen B."/>
            <person name="Garde E."/>
            <person name="Heide-Jorgensen M.P."/>
            <person name="Lorenzen E.D."/>
        </authorList>
    </citation>
    <scope>NUCLEOTIDE SEQUENCE [LARGE SCALE GENOMIC DNA]</scope>
</reference>
<gene>
    <name evidence="2" type="ORF">EI555_011406</name>
</gene>
<comment type="caution">
    <text evidence="2">The sequence shown here is derived from an EMBL/GenBank/DDBJ whole genome shotgun (WGS) entry which is preliminary data.</text>
</comment>
<proteinExistence type="predicted"/>
<dbReference type="EMBL" id="RWIC01000596">
    <property type="protein sequence ID" value="TKC41893.1"/>
    <property type="molecule type" value="Genomic_DNA"/>
</dbReference>
<evidence type="ECO:0000256" key="1">
    <source>
        <dbReference type="SAM" id="MobiDB-lite"/>
    </source>
</evidence>
<dbReference type="PANTHER" id="PTHR46785">
    <property type="entry name" value="VON WILLEBRAND FACTOR A DOMAIN-CONTAINING PROTEIN 3B"/>
    <property type="match status" value="1"/>
</dbReference>